<organism evidence="2 3">
    <name type="scientific">Linum trigynum</name>
    <dbReference type="NCBI Taxonomy" id="586398"/>
    <lineage>
        <taxon>Eukaryota</taxon>
        <taxon>Viridiplantae</taxon>
        <taxon>Streptophyta</taxon>
        <taxon>Embryophyta</taxon>
        <taxon>Tracheophyta</taxon>
        <taxon>Spermatophyta</taxon>
        <taxon>Magnoliopsida</taxon>
        <taxon>eudicotyledons</taxon>
        <taxon>Gunneridae</taxon>
        <taxon>Pentapetalae</taxon>
        <taxon>rosids</taxon>
        <taxon>fabids</taxon>
        <taxon>Malpighiales</taxon>
        <taxon>Linaceae</taxon>
        <taxon>Linum</taxon>
    </lineage>
</organism>
<dbReference type="InterPro" id="IPR052929">
    <property type="entry name" value="RNase_H-like_EbsB-rel"/>
</dbReference>
<protein>
    <recommendedName>
        <fullName evidence="1">RNase H type-1 domain-containing protein</fullName>
    </recommendedName>
</protein>
<proteinExistence type="predicted"/>
<dbReference type="GO" id="GO:0004523">
    <property type="term" value="F:RNA-DNA hybrid ribonuclease activity"/>
    <property type="evidence" value="ECO:0007669"/>
    <property type="project" value="InterPro"/>
</dbReference>
<sequence length="123" mass="13466">MYFQTLALPLPRINDYLKIKFDAVVRDSGCSSGLVIRGSDGHVVVSAGLCHQRVFNPNLSELLAVRDAITFVASRSLTYLIVEGDSEVVVNQIRQSVLEDSTGGFGAPRVSSDHRLFVNLFIV</sequence>
<keyword evidence="3" id="KW-1185">Reference proteome</keyword>
<evidence type="ECO:0000313" key="3">
    <source>
        <dbReference type="Proteomes" id="UP001497516"/>
    </source>
</evidence>
<evidence type="ECO:0000259" key="1">
    <source>
        <dbReference type="Pfam" id="PF13456"/>
    </source>
</evidence>
<dbReference type="InterPro" id="IPR036397">
    <property type="entry name" value="RNaseH_sf"/>
</dbReference>
<dbReference type="Pfam" id="PF13456">
    <property type="entry name" value="RVT_3"/>
    <property type="match status" value="1"/>
</dbReference>
<name>A0AAV2G4X0_9ROSI</name>
<dbReference type="Proteomes" id="UP001497516">
    <property type="component" value="Chromosome 8"/>
</dbReference>
<dbReference type="Gene3D" id="3.30.420.10">
    <property type="entry name" value="Ribonuclease H-like superfamily/Ribonuclease H"/>
    <property type="match status" value="1"/>
</dbReference>
<gene>
    <name evidence="2" type="ORF">LTRI10_LOCUS45473</name>
</gene>
<accession>A0AAV2G4X0</accession>
<dbReference type="InterPro" id="IPR002156">
    <property type="entry name" value="RNaseH_domain"/>
</dbReference>
<feature type="domain" description="RNase H type-1" evidence="1">
    <location>
        <begin position="22"/>
        <end position="96"/>
    </location>
</feature>
<dbReference type="EMBL" id="OZ034821">
    <property type="protein sequence ID" value="CAL1405701.1"/>
    <property type="molecule type" value="Genomic_DNA"/>
</dbReference>
<dbReference type="PANTHER" id="PTHR47074:SF11">
    <property type="entry name" value="REVERSE TRANSCRIPTASE-LIKE PROTEIN"/>
    <property type="match status" value="1"/>
</dbReference>
<dbReference type="InterPro" id="IPR012337">
    <property type="entry name" value="RNaseH-like_sf"/>
</dbReference>
<dbReference type="SUPFAM" id="SSF53098">
    <property type="entry name" value="Ribonuclease H-like"/>
    <property type="match status" value="1"/>
</dbReference>
<evidence type="ECO:0000313" key="2">
    <source>
        <dbReference type="EMBL" id="CAL1405701.1"/>
    </source>
</evidence>
<dbReference type="PANTHER" id="PTHR47074">
    <property type="entry name" value="BNAC02G40300D PROTEIN"/>
    <property type="match status" value="1"/>
</dbReference>
<dbReference type="AlphaFoldDB" id="A0AAV2G4X0"/>
<reference evidence="2 3" key="1">
    <citation type="submission" date="2024-04" db="EMBL/GenBank/DDBJ databases">
        <authorList>
            <person name="Fracassetti M."/>
        </authorList>
    </citation>
    <scope>NUCLEOTIDE SEQUENCE [LARGE SCALE GENOMIC DNA]</scope>
</reference>
<dbReference type="GO" id="GO:0003676">
    <property type="term" value="F:nucleic acid binding"/>
    <property type="evidence" value="ECO:0007669"/>
    <property type="project" value="InterPro"/>
</dbReference>